<dbReference type="EMBL" id="JANUGW010000007">
    <property type="protein sequence ID" value="MCS0582231.1"/>
    <property type="molecule type" value="Genomic_DNA"/>
</dbReference>
<feature type="region of interest" description="Disordered" evidence="1">
    <location>
        <begin position="60"/>
        <end position="81"/>
    </location>
</feature>
<feature type="domain" description="FecR N-terminal" evidence="4">
    <location>
        <begin position="9"/>
        <end position="49"/>
    </location>
</feature>
<dbReference type="InterPro" id="IPR032623">
    <property type="entry name" value="FecR_N"/>
</dbReference>
<evidence type="ECO:0000259" key="4">
    <source>
        <dbReference type="Pfam" id="PF16220"/>
    </source>
</evidence>
<dbReference type="Pfam" id="PF04773">
    <property type="entry name" value="FecR"/>
    <property type="match status" value="1"/>
</dbReference>
<protein>
    <submittedName>
        <fullName evidence="5">FecR domain-containing protein</fullName>
    </submittedName>
</protein>
<name>A0ABT1ZQN4_9BURK</name>
<feature type="domain" description="FecR protein" evidence="3">
    <location>
        <begin position="117"/>
        <end position="209"/>
    </location>
</feature>
<dbReference type="Gene3D" id="2.60.120.1440">
    <property type="match status" value="1"/>
</dbReference>
<dbReference type="InterPro" id="IPR012373">
    <property type="entry name" value="Ferrdict_sens_TM"/>
</dbReference>
<evidence type="ECO:0000313" key="6">
    <source>
        <dbReference type="Proteomes" id="UP001204151"/>
    </source>
</evidence>
<evidence type="ECO:0000256" key="2">
    <source>
        <dbReference type="SAM" id="Phobius"/>
    </source>
</evidence>
<comment type="caution">
    <text evidence="5">The sequence shown here is derived from an EMBL/GenBank/DDBJ whole genome shotgun (WGS) entry which is preliminary data.</text>
</comment>
<evidence type="ECO:0000313" key="5">
    <source>
        <dbReference type="EMBL" id="MCS0582231.1"/>
    </source>
</evidence>
<dbReference type="Proteomes" id="UP001204151">
    <property type="component" value="Unassembled WGS sequence"/>
</dbReference>
<dbReference type="InterPro" id="IPR006860">
    <property type="entry name" value="FecR"/>
</dbReference>
<feature type="transmembrane region" description="Helical" evidence="2">
    <location>
        <begin position="90"/>
        <end position="109"/>
    </location>
</feature>
<dbReference type="Pfam" id="PF16220">
    <property type="entry name" value="DUF4880"/>
    <property type="match status" value="1"/>
</dbReference>
<evidence type="ECO:0000259" key="3">
    <source>
        <dbReference type="Pfam" id="PF04773"/>
    </source>
</evidence>
<dbReference type="PIRSF" id="PIRSF018266">
    <property type="entry name" value="FecR"/>
    <property type="match status" value="1"/>
</dbReference>
<keyword evidence="2" id="KW-0812">Transmembrane</keyword>
<keyword evidence="2" id="KW-1133">Transmembrane helix</keyword>
<reference evidence="5 6" key="1">
    <citation type="submission" date="2022-08" db="EMBL/GenBank/DDBJ databases">
        <title>Reclassification of Massilia species as members of the genera Telluria, Duganella, Pseudoduganella, Mokoshia gen. nov. and Zemynaea gen. nov. using orthogonal and non-orthogonal genome-based approaches.</title>
        <authorList>
            <person name="Bowman J.P."/>
        </authorList>
    </citation>
    <scope>NUCLEOTIDE SEQUENCE [LARGE SCALE GENOMIC DNA]</scope>
    <source>
        <strain evidence="5 6">JCM 31316</strain>
    </source>
</reference>
<sequence>MSKHLDIERQAAAWLARKDSGNWSAVDQAQLDQWLALATAHRVAYLRLAAAWSKAGSTAACATGPAAPPAQPDPAPAQAERRSLPRFSQWRIAAAILVAVGAAAGWSAVRSPPAEVRYATRLGTHRTYALQDGSKLTLNTATLLRARVSRSARMVWLDEGEAYFEIAHDAAHPFVVMSGANRITVLGTKFTVRREASGTEVVVVDGRVQVENGQLPSRTPVILARHQKVVATPVTMRESDESDAAIDQLLSWREGKLVFDQVTLDEAASEFNRYNKRRLVLADADAAKLKIGGRFDVDNIKGFTNLLQRGFGLDVRESGDTITIASRRPSTERRAGMAHAHRD</sequence>
<organism evidence="5 6">
    <name type="scientific">Massilia pinisoli</name>
    <dbReference type="NCBI Taxonomy" id="1772194"/>
    <lineage>
        <taxon>Bacteria</taxon>
        <taxon>Pseudomonadati</taxon>
        <taxon>Pseudomonadota</taxon>
        <taxon>Betaproteobacteria</taxon>
        <taxon>Burkholderiales</taxon>
        <taxon>Oxalobacteraceae</taxon>
        <taxon>Telluria group</taxon>
        <taxon>Massilia</taxon>
    </lineage>
</organism>
<dbReference type="Gene3D" id="3.55.50.30">
    <property type="match status" value="1"/>
</dbReference>
<dbReference type="PANTHER" id="PTHR30273">
    <property type="entry name" value="PERIPLASMIC SIGNAL SENSOR AND SIGMA FACTOR ACTIVATOR FECR-RELATED"/>
    <property type="match status" value="1"/>
</dbReference>
<evidence type="ECO:0000256" key="1">
    <source>
        <dbReference type="SAM" id="MobiDB-lite"/>
    </source>
</evidence>
<keyword evidence="6" id="KW-1185">Reference proteome</keyword>
<dbReference type="PANTHER" id="PTHR30273:SF2">
    <property type="entry name" value="PROTEIN FECR"/>
    <property type="match status" value="1"/>
</dbReference>
<dbReference type="RefSeq" id="WP_258816810.1">
    <property type="nucleotide sequence ID" value="NZ_JANUGW010000007.1"/>
</dbReference>
<accession>A0ABT1ZQN4</accession>
<keyword evidence="2" id="KW-0472">Membrane</keyword>
<feature type="compositionally biased region" description="Pro residues" evidence="1">
    <location>
        <begin position="66"/>
        <end position="75"/>
    </location>
</feature>
<proteinExistence type="predicted"/>
<gene>
    <name evidence="5" type="ORF">NX784_11565</name>
</gene>